<protein>
    <submittedName>
        <fullName evidence="2">Uncharacterized protein</fullName>
    </submittedName>
</protein>
<dbReference type="AlphaFoldDB" id="A0A176RZY0"/>
<dbReference type="EMBL" id="LUTY01001729">
    <property type="protein sequence ID" value="OAD21305.1"/>
    <property type="molecule type" value="Genomic_DNA"/>
</dbReference>
<accession>A0A176RZY0</accession>
<feature type="non-terminal residue" evidence="2">
    <location>
        <position position="1"/>
    </location>
</feature>
<dbReference type="Proteomes" id="UP000076962">
    <property type="component" value="Unassembled WGS sequence"/>
</dbReference>
<keyword evidence="3" id="KW-1185">Reference proteome</keyword>
<sequence length="99" mass="12002">IREGGAWPELKGLKGSFGSARFIIVRPSRPFRHDYTGGRTARLGCQWFHRFKRWKKWTDNNVLGRADEQLLVVYHERERHEQRMGREPQQRQRERQQQD</sequence>
<evidence type="ECO:0000313" key="3">
    <source>
        <dbReference type="Proteomes" id="UP000076962"/>
    </source>
</evidence>
<organism evidence="2 3">
    <name type="scientific">Candidatus Thiomargarita nelsonii</name>
    <dbReference type="NCBI Taxonomy" id="1003181"/>
    <lineage>
        <taxon>Bacteria</taxon>
        <taxon>Pseudomonadati</taxon>
        <taxon>Pseudomonadota</taxon>
        <taxon>Gammaproteobacteria</taxon>
        <taxon>Thiotrichales</taxon>
        <taxon>Thiotrichaceae</taxon>
        <taxon>Thiomargarita</taxon>
    </lineage>
</organism>
<comment type="caution">
    <text evidence="2">The sequence shown here is derived from an EMBL/GenBank/DDBJ whole genome shotgun (WGS) entry which is preliminary data.</text>
</comment>
<proteinExistence type="predicted"/>
<reference evidence="2 3" key="1">
    <citation type="submission" date="2016-05" db="EMBL/GenBank/DDBJ databases">
        <title>Single-cell genome of chain-forming Candidatus Thiomargarita nelsonii and comparison to other large sulfur-oxidizing bacteria.</title>
        <authorList>
            <person name="Winkel M."/>
            <person name="Salman V."/>
            <person name="Woyke T."/>
            <person name="Schulz-Vogt H."/>
            <person name="Richter M."/>
            <person name="Flood B."/>
            <person name="Bailey J."/>
            <person name="Amann R."/>
            <person name="Mussmann M."/>
        </authorList>
    </citation>
    <scope>NUCLEOTIDE SEQUENCE [LARGE SCALE GENOMIC DNA]</scope>
    <source>
        <strain evidence="2 3">THI036</strain>
    </source>
</reference>
<name>A0A176RZY0_9GAMM</name>
<evidence type="ECO:0000256" key="1">
    <source>
        <dbReference type="SAM" id="MobiDB-lite"/>
    </source>
</evidence>
<feature type="region of interest" description="Disordered" evidence="1">
    <location>
        <begin position="79"/>
        <end position="99"/>
    </location>
</feature>
<gene>
    <name evidence="2" type="ORF">THIOM_002932</name>
</gene>
<evidence type="ECO:0000313" key="2">
    <source>
        <dbReference type="EMBL" id="OAD21305.1"/>
    </source>
</evidence>